<feature type="binding site" evidence="6">
    <location>
        <position position="65"/>
    </location>
    <ligand>
        <name>a divalent metal cation</name>
        <dbReference type="ChEBI" id="CHEBI:60240"/>
        <label>1</label>
    </ligand>
</feature>
<evidence type="ECO:0000313" key="8">
    <source>
        <dbReference type="Proteomes" id="UP000182761"/>
    </source>
</evidence>
<dbReference type="InterPro" id="IPR002678">
    <property type="entry name" value="DUF34/NIF3"/>
</dbReference>
<dbReference type="Gene3D" id="3.30.70.120">
    <property type="match status" value="1"/>
</dbReference>
<dbReference type="EMBL" id="FCOR01000010">
    <property type="protein sequence ID" value="CVK16780.1"/>
    <property type="molecule type" value="Genomic_DNA"/>
</dbReference>
<comment type="subunit">
    <text evidence="2">Homohexamer.</text>
</comment>
<dbReference type="SUPFAM" id="SSF102705">
    <property type="entry name" value="NIF3 (NGG1p interacting factor 3)-like"/>
    <property type="match status" value="1"/>
</dbReference>
<dbReference type="AlphaFoldDB" id="A0A0X3AQV1"/>
<feature type="binding site" evidence="6">
    <location>
        <position position="103"/>
    </location>
    <ligand>
        <name>a divalent metal cation</name>
        <dbReference type="ChEBI" id="CHEBI:60240"/>
        <label>1</label>
    </ligand>
</feature>
<dbReference type="OrthoDB" id="9792792at2"/>
<evidence type="ECO:0000256" key="5">
    <source>
        <dbReference type="PIRNR" id="PIRNR037489"/>
    </source>
</evidence>
<evidence type="ECO:0000256" key="4">
    <source>
        <dbReference type="ARBA" id="ARBA00022723"/>
    </source>
</evidence>
<protein>
    <recommendedName>
        <fullName evidence="3 5">GTP cyclohydrolase 1 type 2 homolog</fullName>
    </recommendedName>
</protein>
<dbReference type="RefSeq" id="WP_055425970.1">
    <property type="nucleotide sequence ID" value="NZ_FCOR01000010.1"/>
</dbReference>
<dbReference type="NCBIfam" id="TIGR00486">
    <property type="entry name" value="YbgI_SA1388"/>
    <property type="match status" value="1"/>
</dbReference>
<evidence type="ECO:0000256" key="6">
    <source>
        <dbReference type="PIRSR" id="PIRSR602678-1"/>
    </source>
</evidence>
<dbReference type="STRING" id="1586267.GCA_001418685_01645"/>
<dbReference type="GO" id="GO:0005737">
    <property type="term" value="C:cytoplasm"/>
    <property type="evidence" value="ECO:0007669"/>
    <property type="project" value="TreeGrafter"/>
</dbReference>
<dbReference type="FunFam" id="3.40.1390.30:FF:000001">
    <property type="entry name" value="GTP cyclohydrolase 1 type 2"/>
    <property type="match status" value="1"/>
</dbReference>
<feature type="binding site" evidence="6">
    <location>
        <position position="327"/>
    </location>
    <ligand>
        <name>a divalent metal cation</name>
        <dbReference type="ChEBI" id="CHEBI:60240"/>
        <label>1</label>
    </ligand>
</feature>
<dbReference type="Gene3D" id="3.40.1390.30">
    <property type="entry name" value="NIF3 (NGG1p interacting factor 3)-like"/>
    <property type="match status" value="1"/>
</dbReference>
<dbReference type="InterPro" id="IPR017221">
    <property type="entry name" value="DUF34/NIF3_bac"/>
</dbReference>
<dbReference type="InterPro" id="IPR036069">
    <property type="entry name" value="DUF34/NIF3_sf"/>
</dbReference>
<dbReference type="PIRSF" id="PIRSF037489">
    <property type="entry name" value="UCP037489_NIF3_YqfO"/>
    <property type="match status" value="1"/>
</dbReference>
<dbReference type="Proteomes" id="UP000182761">
    <property type="component" value="Unassembled WGS sequence"/>
</dbReference>
<dbReference type="PANTHER" id="PTHR13799:SF14">
    <property type="entry name" value="GTP CYCLOHYDROLASE 1 TYPE 2 HOMOLOG"/>
    <property type="match status" value="1"/>
</dbReference>
<evidence type="ECO:0000256" key="1">
    <source>
        <dbReference type="ARBA" id="ARBA00006964"/>
    </source>
</evidence>
<dbReference type="InterPro" id="IPR015867">
    <property type="entry name" value="N-reg_PII/ATP_PRibTrfase_C"/>
</dbReference>
<evidence type="ECO:0000256" key="3">
    <source>
        <dbReference type="ARBA" id="ARBA00022112"/>
    </source>
</evidence>
<organism evidence="7 8">
    <name type="scientific">Apibacter mensalis</name>
    <dbReference type="NCBI Taxonomy" id="1586267"/>
    <lineage>
        <taxon>Bacteria</taxon>
        <taxon>Pseudomonadati</taxon>
        <taxon>Bacteroidota</taxon>
        <taxon>Flavobacteriia</taxon>
        <taxon>Flavobacteriales</taxon>
        <taxon>Weeksellaceae</taxon>
        <taxon>Apibacter</taxon>
    </lineage>
</organism>
<proteinExistence type="inferred from homology"/>
<accession>A0A0X3AQV1</accession>
<dbReference type="GO" id="GO:0046872">
    <property type="term" value="F:metal ion binding"/>
    <property type="evidence" value="ECO:0007669"/>
    <property type="project" value="UniProtKB-UniRule"/>
</dbReference>
<keyword evidence="4 5" id="KW-0479">Metal-binding</keyword>
<feature type="binding site" evidence="6">
    <location>
        <position position="331"/>
    </location>
    <ligand>
        <name>a divalent metal cation</name>
        <dbReference type="ChEBI" id="CHEBI:60240"/>
        <label>1</label>
    </ligand>
</feature>
<name>A0A0X3AQV1_9FLAO</name>
<gene>
    <name evidence="7" type="ORF">Ga0061079_11064</name>
</gene>
<evidence type="ECO:0000256" key="2">
    <source>
        <dbReference type="ARBA" id="ARBA00011643"/>
    </source>
</evidence>
<evidence type="ECO:0000313" key="7">
    <source>
        <dbReference type="EMBL" id="CVK16780.1"/>
    </source>
</evidence>
<dbReference type="Pfam" id="PF01784">
    <property type="entry name" value="DUF34_NIF3"/>
    <property type="match status" value="1"/>
</dbReference>
<comment type="similarity">
    <text evidence="1 5">Belongs to the GTP cyclohydrolase I type 2/NIF3 family.</text>
</comment>
<sequence length="366" mass="41040">MKVADVTELLKQLAPESNAESFDNVGLLVGDLQTEISSILVTLDCLEEVVDEAIQNKCNMIVTFHPIIFSGMKSITGKNYVEKALIKAIKNDIAIYAIHTNLDIAKEGVNFEICKRLHIKNSRPLIPKTKSIKKLQTFIPLTHFAEVQQALFKAGAGEIGNYKNCSFRVEGTGTFLPTENTNPFIGQINVVEEVQEVMVSVTFEDFKQTAILTALRSSHPYEEIAYEIFTLDNPNQDLGMGRIGELETPVTEEKFLSFLKKKLSTPCIRHTKLRNRLVKKIAVLGGAGSFAIKNALEAGADVFITADIKYHEFFQAESKILIADIGHYESEQFTKNLIHDYLSEKINNTVILISKINTNPINYYYE</sequence>
<dbReference type="PANTHER" id="PTHR13799">
    <property type="entry name" value="NGG1 INTERACTING FACTOR 3"/>
    <property type="match status" value="1"/>
</dbReference>
<reference evidence="7 8" key="1">
    <citation type="submission" date="2016-01" db="EMBL/GenBank/DDBJ databases">
        <authorList>
            <person name="McClelland M."/>
            <person name="Jain A."/>
            <person name="Saraogi P."/>
            <person name="Mendelson R."/>
            <person name="Westerman R."/>
            <person name="SanMiguel P."/>
            <person name="Csonka L."/>
        </authorList>
    </citation>
    <scope>NUCLEOTIDE SEQUENCE [LARGE SCALE GENOMIC DNA]</scope>
    <source>
        <strain evidence="7 8">R-53146</strain>
    </source>
</reference>
<keyword evidence="8" id="KW-1185">Reference proteome</keyword>
<dbReference type="FunFam" id="3.30.70.120:FF:000006">
    <property type="entry name" value="GTP cyclohydrolase 1 type 2 homolog"/>
    <property type="match status" value="1"/>
</dbReference>